<dbReference type="HOGENOM" id="CLU_449838_0_0_1"/>
<dbReference type="PhylomeDB" id="H0GXU6"/>
<feature type="domain" description="Sir1 ORC-binding" evidence="1">
    <location>
        <begin position="462"/>
        <end position="580"/>
    </location>
</feature>
<dbReference type="EMBL" id="AGVY01000297">
    <property type="protein sequence ID" value="EHN01381.1"/>
    <property type="molecule type" value="Genomic_DNA"/>
</dbReference>
<dbReference type="InterPro" id="IPR021646">
    <property type="entry name" value="Sir1_ORC-binding"/>
</dbReference>
<organism evidence="2 3">
    <name type="scientific">Saccharomyces cerevisiae x Saccharomyces kudriavzevii (strain VIN7)</name>
    <name type="common">Yeast</name>
    <dbReference type="NCBI Taxonomy" id="1095631"/>
    <lineage>
        <taxon>Eukaryota</taxon>
        <taxon>Fungi</taxon>
        <taxon>Dikarya</taxon>
        <taxon>Ascomycota</taxon>
        <taxon>Saccharomycotina</taxon>
        <taxon>Saccharomycetes</taxon>
        <taxon>Saccharomycetales</taxon>
        <taxon>Saccharomycetaceae</taxon>
        <taxon>Saccharomyces</taxon>
    </lineage>
</organism>
<sequence length="661" mass="77560">MLEINSRFAVIDGWLVDVLKRKPINFWCPEIRLLLPNDSDYEKLLRQNLLDWTQLKKDSTSILVGVYSAELFKHIRLVLREFFLLEDGRIVLKRMRNKLHYKVVKTFARKCCRLFLPKWGTIYIYPLLQDNQVCSGGVRQFALNVEPNLEYPLIDIDFNYQYTIIEGFLLYLNERRPCKWNDNDLRNRIGLKAWASLKKLYNPMSLDIVYNLDSNYYFVKDDRFFQLLGRRVFVKFSEVMKNKTNGNGPSFYCARTTTAKATHIAYVLTDTTLNHPTVRKNVYRFIVRERPIVEDITSTLNPSELKKQLFTEVNVIKNAFSTYISQLENQLIQYINQAGGSNIRTDEVSGEVLDQIPKFPASKVTLSLIAAGEDRKYIELLQELANRLEKICVEEASQSLGSVRATFDPSPEMRARFDEEYRQSIAEYKRTLKLIKEDLLLVLVKQLGNKMVPEKEFTREEYVSPRFLVADGFLIDLAEEKPIDPKDPRLLTLLKDYQADIVAQMKLIIWDDFKKLQDPIPLQAKTVFKLCKQIKKKFLQDADFRLHTLPPGEKTTDVRMTIRYPCIPIRLDENTVKYLYDDSIIPGSEKTSLSKTLQSNYHWGEQQQKDPELLFQEAVKRMRLLTTYEESRARYIAAFEKLRNRKLWELSCYEDKICSFN</sequence>
<comment type="caution">
    <text evidence="2">The sequence shown here is derived from an EMBL/GenBank/DDBJ whole genome shotgun (WGS) entry which is preliminary data.</text>
</comment>
<dbReference type="InterPro" id="IPR037240">
    <property type="entry name" value="ORC1-binding_dom"/>
</dbReference>
<accession>H0GXU6</accession>
<dbReference type="Proteomes" id="UP000009009">
    <property type="component" value="Unassembled WGS sequence"/>
</dbReference>
<evidence type="ECO:0000313" key="2">
    <source>
        <dbReference type="EMBL" id="EHN01381.1"/>
    </source>
</evidence>
<evidence type="ECO:0000259" key="1">
    <source>
        <dbReference type="Pfam" id="PF11603"/>
    </source>
</evidence>
<dbReference type="Pfam" id="PF11603">
    <property type="entry name" value="Sir1"/>
    <property type="match status" value="2"/>
</dbReference>
<name>H0GXU6_SACCK</name>
<dbReference type="AlphaFoldDB" id="H0GXU6"/>
<evidence type="ECO:0000313" key="3">
    <source>
        <dbReference type="Proteomes" id="UP000009009"/>
    </source>
</evidence>
<gene>
    <name evidence="2" type="ORF">VIN7_8497</name>
</gene>
<dbReference type="OrthoDB" id="4043842at2759"/>
<feature type="domain" description="Sir1 ORC-binding" evidence="1">
    <location>
        <begin position="3"/>
        <end position="125"/>
    </location>
</feature>
<protein>
    <submittedName>
        <fullName evidence="2">Sir1p</fullName>
    </submittedName>
</protein>
<dbReference type="SUPFAM" id="SSF144005">
    <property type="entry name" value="ORC1-binding domain"/>
    <property type="match status" value="2"/>
</dbReference>
<proteinExistence type="predicted"/>
<reference evidence="2 3" key="1">
    <citation type="journal article" date="2012" name="FEMS Yeast Res.">
        <title>The genome sequence of the wine yeast VIN7 reveals an allotriploid hybrid genome with Saccharomyces cerevisiae and Saccharomyces kudriavzevii origins.</title>
        <authorList>
            <person name="Borneman A.R."/>
            <person name="Desany B.A."/>
            <person name="Riches D."/>
            <person name="Affourtit J.P."/>
            <person name="Forgan A.H."/>
            <person name="Pretorius I.S."/>
            <person name="Egholm M."/>
            <person name="Chambers P.J."/>
        </authorList>
    </citation>
    <scope>NUCLEOTIDE SEQUENCE [LARGE SCALE GENOMIC DNA]</scope>
    <source>
        <strain evidence="2 3">VIN7</strain>
    </source>
</reference>
<keyword evidence="3" id="KW-1185">Reference proteome</keyword>